<gene>
    <name evidence="1" type="ORF">NOO_LOCUS12415</name>
</gene>
<name>A0A182EW69_ONCOC</name>
<dbReference type="WBParaSite" id="nOo.2.0.1.t12415-RA">
    <property type="protein sequence ID" value="nOo.2.0.1.t12415-RA"/>
    <property type="gene ID" value="nOo.2.0.1.g12415"/>
</dbReference>
<dbReference type="EMBL" id="UYRW01010579">
    <property type="protein sequence ID" value="VDM98931.1"/>
    <property type="molecule type" value="Genomic_DNA"/>
</dbReference>
<dbReference type="OrthoDB" id="5867110at2759"/>
<dbReference type="AlphaFoldDB" id="A0A182EW69"/>
<sequence>MDDTTRVVNEVIKYSYYLAVVKHLIPTQSSSATPSIVTEENLKRYRFKKVPFGVISSPFMLSATLSPHLEINGTKIALEIRKNLHVDNIILSAMDTEDALWKYKERESIFGDVAMNIRELPSLTKTSTPNLPNKIGRTWKKRKSLALIGIMLGTLSI</sequence>
<reference evidence="3" key="1">
    <citation type="submission" date="2016-06" db="UniProtKB">
        <authorList>
            <consortium name="WormBaseParasite"/>
        </authorList>
    </citation>
    <scope>IDENTIFICATION</scope>
</reference>
<evidence type="ECO:0000313" key="1">
    <source>
        <dbReference type="EMBL" id="VDM98931.1"/>
    </source>
</evidence>
<keyword evidence="2" id="KW-1185">Reference proteome</keyword>
<dbReference type="Proteomes" id="UP000271087">
    <property type="component" value="Unassembled WGS sequence"/>
</dbReference>
<organism evidence="3">
    <name type="scientific">Onchocerca ochengi</name>
    <name type="common">Filarial nematode worm</name>
    <dbReference type="NCBI Taxonomy" id="42157"/>
    <lineage>
        <taxon>Eukaryota</taxon>
        <taxon>Metazoa</taxon>
        <taxon>Ecdysozoa</taxon>
        <taxon>Nematoda</taxon>
        <taxon>Chromadorea</taxon>
        <taxon>Rhabditida</taxon>
        <taxon>Spirurina</taxon>
        <taxon>Spiruromorpha</taxon>
        <taxon>Filarioidea</taxon>
        <taxon>Onchocercidae</taxon>
        <taxon>Onchocerca</taxon>
    </lineage>
</organism>
<accession>A0A182EW69</accession>
<evidence type="ECO:0000313" key="2">
    <source>
        <dbReference type="Proteomes" id="UP000271087"/>
    </source>
</evidence>
<dbReference type="STRING" id="42157.A0A182EW69"/>
<protein>
    <submittedName>
        <fullName evidence="3">Reverse transcriptase domain-containing protein</fullName>
    </submittedName>
</protein>
<reference evidence="1 2" key="2">
    <citation type="submission" date="2018-08" db="EMBL/GenBank/DDBJ databases">
        <authorList>
            <person name="Laetsch R D."/>
            <person name="Stevens L."/>
            <person name="Kumar S."/>
            <person name="Blaxter L. M."/>
        </authorList>
    </citation>
    <scope>NUCLEOTIDE SEQUENCE [LARGE SCALE GENOMIC DNA]</scope>
</reference>
<proteinExistence type="predicted"/>
<evidence type="ECO:0000313" key="3">
    <source>
        <dbReference type="WBParaSite" id="nOo.2.0.1.t12415-RA"/>
    </source>
</evidence>